<comment type="caution">
    <text evidence="2">The sequence shown here is derived from an EMBL/GenBank/DDBJ whole genome shotgun (WGS) entry which is preliminary data.</text>
</comment>
<dbReference type="AlphaFoldDB" id="A0A937XCZ3"/>
<evidence type="ECO:0000313" key="3">
    <source>
        <dbReference type="Proteomes" id="UP000748308"/>
    </source>
</evidence>
<dbReference type="InterPro" id="IPR052722">
    <property type="entry name" value="PgpH_phosphodiesterase"/>
</dbReference>
<protein>
    <submittedName>
        <fullName evidence="2">Cyclic nucleotide-binding protein</fullName>
    </submittedName>
</protein>
<evidence type="ECO:0000313" key="2">
    <source>
        <dbReference type="EMBL" id="MBM3318042.1"/>
    </source>
</evidence>
<gene>
    <name evidence="2" type="ORF">FJY75_09350</name>
</gene>
<accession>A0A937XCZ3</accession>
<organism evidence="2 3">
    <name type="scientific">Eiseniibacteriota bacterium</name>
    <dbReference type="NCBI Taxonomy" id="2212470"/>
    <lineage>
        <taxon>Bacteria</taxon>
        <taxon>Candidatus Eiseniibacteriota</taxon>
    </lineage>
</organism>
<feature type="region of interest" description="Disordered" evidence="1">
    <location>
        <begin position="15"/>
        <end position="37"/>
    </location>
</feature>
<dbReference type="PANTHER" id="PTHR36442">
    <property type="entry name" value="CYCLIC-DI-AMP PHOSPHODIESTERASE PGPH"/>
    <property type="match status" value="1"/>
</dbReference>
<feature type="compositionally biased region" description="Basic and acidic residues" evidence="1">
    <location>
        <begin position="22"/>
        <end position="31"/>
    </location>
</feature>
<proteinExistence type="predicted"/>
<dbReference type="Proteomes" id="UP000748308">
    <property type="component" value="Unassembled WGS sequence"/>
</dbReference>
<evidence type="ECO:0000256" key="1">
    <source>
        <dbReference type="SAM" id="MobiDB-lite"/>
    </source>
</evidence>
<dbReference type="PANTHER" id="PTHR36442:SF1">
    <property type="entry name" value="CYCLIC-DI-AMP PHOSPHODIESTERASE PGPH"/>
    <property type="match status" value="1"/>
</dbReference>
<dbReference type="EMBL" id="VGIY01000248">
    <property type="protein sequence ID" value="MBM3318042.1"/>
    <property type="molecule type" value="Genomic_DNA"/>
</dbReference>
<name>A0A937XCZ3_UNCEI</name>
<reference evidence="2" key="1">
    <citation type="submission" date="2019-03" db="EMBL/GenBank/DDBJ databases">
        <title>Lake Tanganyika Metagenome-Assembled Genomes (MAGs).</title>
        <authorList>
            <person name="Tran P."/>
        </authorList>
    </citation>
    <scope>NUCLEOTIDE SEQUENCE</scope>
    <source>
        <strain evidence="2">M_DeepCast_400m_m2_100</strain>
    </source>
</reference>
<sequence>EGIEQHHATGLMTYFLHKARRRDPQTPESEYRYPGPRPRSREAAILLLADQIDAASRSLDDPTPSRLQGVIKQVIEKRAKEGELDDSQLTLRDLAAVREAFVPILTALFRGRASGRIVYPRLEHVRGQTAGGSHQEPAAKVEG</sequence>
<feature type="non-terminal residue" evidence="2">
    <location>
        <position position="1"/>
    </location>
</feature>